<protein>
    <recommendedName>
        <fullName evidence="4">DUF4307 domain-containing protein</fullName>
    </recommendedName>
</protein>
<keyword evidence="1" id="KW-0812">Transmembrane</keyword>
<keyword evidence="3" id="KW-1185">Reference proteome</keyword>
<accession>A0ABS7U9W9</accession>
<proteinExistence type="predicted"/>
<comment type="caution">
    <text evidence="2">The sequence shown here is derived from an EMBL/GenBank/DDBJ whole genome shotgun (WGS) entry which is preliminary data.</text>
</comment>
<evidence type="ECO:0000313" key="2">
    <source>
        <dbReference type="EMBL" id="MBZ5737662.1"/>
    </source>
</evidence>
<sequence length="153" mass="16279">MGSLHAAPRWWQRVLPVTVLVVVVVAVAAVLLPGVRDQLRLSATHEPQRYVELGFARSATGTLEVCSAAGRDAHATFTVTSHLADARDLAYVVTAGGVRRTGTVTVDPGRSVTVDETLRGAGRRYQLDVRLPDLDQRVHAACPGQWSTAGAAS</sequence>
<name>A0ABS7U9W9_9ACTN</name>
<evidence type="ECO:0000256" key="1">
    <source>
        <dbReference type="SAM" id="Phobius"/>
    </source>
</evidence>
<dbReference type="EMBL" id="JAIQZJ010000002">
    <property type="protein sequence ID" value="MBZ5737662.1"/>
    <property type="molecule type" value="Genomic_DNA"/>
</dbReference>
<dbReference type="RefSeq" id="WP_224122038.1">
    <property type="nucleotide sequence ID" value="NZ_JAIQZJ010000002.1"/>
</dbReference>
<evidence type="ECO:0000313" key="3">
    <source>
        <dbReference type="Proteomes" id="UP000780875"/>
    </source>
</evidence>
<evidence type="ECO:0008006" key="4">
    <source>
        <dbReference type="Google" id="ProtNLM"/>
    </source>
</evidence>
<gene>
    <name evidence="2" type="ORF">K8U61_05770</name>
</gene>
<keyword evidence="1" id="KW-0472">Membrane</keyword>
<dbReference type="Proteomes" id="UP000780875">
    <property type="component" value="Unassembled WGS sequence"/>
</dbReference>
<organism evidence="2 3">
    <name type="scientific">Nocardioides mangrovi</name>
    <dbReference type="NCBI Taxonomy" id="2874580"/>
    <lineage>
        <taxon>Bacteria</taxon>
        <taxon>Bacillati</taxon>
        <taxon>Actinomycetota</taxon>
        <taxon>Actinomycetes</taxon>
        <taxon>Propionibacteriales</taxon>
        <taxon>Nocardioidaceae</taxon>
        <taxon>Nocardioides</taxon>
    </lineage>
</organism>
<feature type="transmembrane region" description="Helical" evidence="1">
    <location>
        <begin position="14"/>
        <end position="32"/>
    </location>
</feature>
<keyword evidence="1" id="KW-1133">Transmembrane helix</keyword>
<reference evidence="2 3" key="1">
    <citation type="submission" date="2021-09" db="EMBL/GenBank/DDBJ databases">
        <title>Whole genome sequence of Nocardioides sp. GBK3QG-3.</title>
        <authorList>
            <person name="Tuo L."/>
        </authorList>
    </citation>
    <scope>NUCLEOTIDE SEQUENCE [LARGE SCALE GENOMIC DNA]</scope>
    <source>
        <strain evidence="2 3">GBK3QG-3</strain>
    </source>
</reference>